<dbReference type="InterPro" id="IPR006598">
    <property type="entry name" value="CAP10"/>
</dbReference>
<evidence type="ECO:0000256" key="2">
    <source>
        <dbReference type="ARBA" id="ARBA00022679"/>
    </source>
</evidence>
<dbReference type="Pfam" id="PF05686">
    <property type="entry name" value="Glyco_transf_90"/>
    <property type="match status" value="1"/>
</dbReference>
<protein>
    <submittedName>
        <fullName evidence="6">Glycosyltransferase family 90 protein</fullName>
    </submittedName>
</protein>
<proteinExistence type="inferred from homology"/>
<keyword evidence="2 6" id="KW-0808">Transferase</keyword>
<evidence type="ECO:0000256" key="1">
    <source>
        <dbReference type="ARBA" id="ARBA00010118"/>
    </source>
</evidence>
<keyword evidence="4" id="KW-0812">Transmembrane</keyword>
<evidence type="ECO:0000256" key="3">
    <source>
        <dbReference type="SAM" id="MobiDB-lite"/>
    </source>
</evidence>
<dbReference type="AlphaFoldDB" id="M3D7D1"/>
<feature type="transmembrane region" description="Helical" evidence="4">
    <location>
        <begin position="233"/>
        <end position="254"/>
    </location>
</feature>
<reference evidence="6 7" key="1">
    <citation type="journal article" date="2012" name="PLoS Pathog.">
        <title>Diverse lifestyles and strategies of plant pathogenesis encoded in the genomes of eighteen Dothideomycetes fungi.</title>
        <authorList>
            <person name="Ohm R.A."/>
            <person name="Feau N."/>
            <person name="Henrissat B."/>
            <person name="Schoch C.L."/>
            <person name="Horwitz B.A."/>
            <person name="Barry K.W."/>
            <person name="Condon B.J."/>
            <person name="Copeland A.C."/>
            <person name="Dhillon B."/>
            <person name="Glaser F."/>
            <person name="Hesse C.N."/>
            <person name="Kosti I."/>
            <person name="LaButti K."/>
            <person name="Lindquist E.A."/>
            <person name="Lucas S."/>
            <person name="Salamov A.A."/>
            <person name="Bradshaw R.E."/>
            <person name="Ciuffetti L."/>
            <person name="Hamelin R.C."/>
            <person name="Kema G.H.J."/>
            <person name="Lawrence C."/>
            <person name="Scott J.A."/>
            <person name="Spatafora J.W."/>
            <person name="Turgeon B.G."/>
            <person name="de Wit P.J.G.M."/>
            <person name="Zhong S."/>
            <person name="Goodwin S.B."/>
            <person name="Grigoriev I.V."/>
        </authorList>
    </citation>
    <scope>NUCLEOTIDE SEQUENCE [LARGE SCALE GENOMIC DNA]</scope>
    <source>
        <strain evidence="6 7">SO2202</strain>
    </source>
</reference>
<dbReference type="OMA" id="ECAPAGY"/>
<dbReference type="InterPro" id="IPR051091">
    <property type="entry name" value="O-Glucosyltr/Glycosyltrsf_90"/>
</dbReference>
<feature type="transmembrane region" description="Helical" evidence="4">
    <location>
        <begin position="206"/>
        <end position="226"/>
    </location>
</feature>
<feature type="transmembrane region" description="Helical" evidence="4">
    <location>
        <begin position="86"/>
        <end position="108"/>
    </location>
</feature>
<gene>
    <name evidence="6" type="ORF">SEPMUDRAFT_163404</name>
</gene>
<dbReference type="PANTHER" id="PTHR12203:SF35">
    <property type="entry name" value="PROTEIN O-GLUCOSYLTRANSFERASE 1"/>
    <property type="match status" value="1"/>
</dbReference>
<evidence type="ECO:0000259" key="5">
    <source>
        <dbReference type="SMART" id="SM00672"/>
    </source>
</evidence>
<dbReference type="RefSeq" id="XP_016761905.1">
    <property type="nucleotide sequence ID" value="XM_016908052.1"/>
</dbReference>
<name>M3D7D1_SPHMS</name>
<feature type="region of interest" description="Disordered" evidence="3">
    <location>
        <begin position="498"/>
        <end position="519"/>
    </location>
</feature>
<keyword evidence="4" id="KW-1133">Transmembrane helix</keyword>
<feature type="transmembrane region" description="Helical" evidence="4">
    <location>
        <begin position="307"/>
        <end position="329"/>
    </location>
</feature>
<dbReference type="GeneID" id="27905189"/>
<dbReference type="Proteomes" id="UP000016931">
    <property type="component" value="Unassembled WGS sequence"/>
</dbReference>
<keyword evidence="7" id="KW-1185">Reference proteome</keyword>
<feature type="transmembrane region" description="Helical" evidence="4">
    <location>
        <begin position="164"/>
        <end position="191"/>
    </location>
</feature>
<dbReference type="SMART" id="SM00672">
    <property type="entry name" value="CAP10"/>
    <property type="match status" value="1"/>
</dbReference>
<feature type="transmembrane region" description="Helical" evidence="4">
    <location>
        <begin position="266"/>
        <end position="286"/>
    </location>
</feature>
<feature type="domain" description="Glycosyl transferase CAP10" evidence="5">
    <location>
        <begin position="592"/>
        <end position="896"/>
    </location>
</feature>
<comment type="similarity">
    <text evidence="1">Belongs to the glycosyltransferase 90 family.</text>
</comment>
<feature type="transmembrane region" description="Helical" evidence="4">
    <location>
        <begin position="16"/>
        <end position="36"/>
    </location>
</feature>
<sequence length="903" mass="102634">MPEDVTHASSQRKLRILFLALVTLICLRVEVLRQVVDNVQCATKHWNYWIPLVFAAWEFWTTTAPRRSGLVVEDEDPDEITWLDKVVVLPYAQVVATLAVAVGGWLALDAVSSPTSTYICAVSFRYWAKIPWIQRLASLIDVGIVFTLDQLLTSKQAKKLLSIANRFALVGAALLIAAGFWLVVGGVYWYVQETGRKWLATIPQVYFWSVVRLNVYIVLTLVCALLAVHHIGILSASLIATFTSVLTTATATAWNNAHPFPPMRIGSAFVGILLLLIGIWFHFRVASSIQHSHAAHAISAERLLHRVPTWMHVVLSAFMFLWLGLWLSYHKEVSFHPIDMLMYEAEARHEAFVAQAASSKSLAEAVQEYRARYRRHPPPGFDDWYNFATSRNSSVIDDFDNVYRDLLPFHTLTPAELRERTWTLISNPWNDVVGISIRDGQAAISPNVVPTHMWMLEGIVGMISKFADKLPDMDLAFNLNDECRVSVPYEVIEPMRRAGRQAHMPDQANRSWSPSRSNQWKPIPEQPLVLTPLAEASWEPIFHRFGNQGCLPSSAARTQRRWDRSSYCRSCAHPHSMGAFIANWTIAGDICHQPDLADLHGFYLSPAAFKASTYLFPIFSQSRAGGFNDILYPSAWNYLDKARYDPNPDHPDPSFAEKKSVLFWRGATSEGFSHEGNTGQWRGMTRQRFVHLANNINSTTPHEHLLIKSPANPDKLTYQNFAISQLSSVLVTDVHFVESIVRCGGRDCGDQDHEFSPLFTPLDFQSHWQYKYLLDLDGAGFSGRFLPFLKSNSLPFKAALFREWWDDRVQAWIHFVPLDLRGQGLWATLAYFQGLSAKFPGMKQDVVVDAHQREAERIARQGREWADQVLRKEDMEIYMFRLLLEWGRLTDDGREELGFTLSG</sequence>
<dbReference type="OrthoDB" id="541052at2759"/>
<evidence type="ECO:0000256" key="4">
    <source>
        <dbReference type="SAM" id="Phobius"/>
    </source>
</evidence>
<dbReference type="eggNOG" id="ENOG502S0WR">
    <property type="taxonomic scope" value="Eukaryota"/>
</dbReference>
<feature type="transmembrane region" description="Helical" evidence="4">
    <location>
        <begin position="48"/>
        <end position="65"/>
    </location>
</feature>
<dbReference type="HOGENOM" id="CLU_005027_1_0_1"/>
<dbReference type="GO" id="GO:0016740">
    <property type="term" value="F:transferase activity"/>
    <property type="evidence" value="ECO:0007669"/>
    <property type="project" value="UniProtKB-KW"/>
</dbReference>
<dbReference type="EMBL" id="KB456263">
    <property type="protein sequence ID" value="EMF13784.1"/>
    <property type="molecule type" value="Genomic_DNA"/>
</dbReference>
<dbReference type="PANTHER" id="PTHR12203">
    <property type="entry name" value="KDEL LYS-ASP-GLU-LEU CONTAINING - RELATED"/>
    <property type="match status" value="1"/>
</dbReference>
<evidence type="ECO:0000313" key="7">
    <source>
        <dbReference type="Proteomes" id="UP000016931"/>
    </source>
</evidence>
<keyword evidence="4" id="KW-0472">Membrane</keyword>
<organism evidence="6 7">
    <name type="scientific">Sphaerulina musiva (strain SO2202)</name>
    <name type="common">Poplar stem canker fungus</name>
    <name type="synonym">Septoria musiva</name>
    <dbReference type="NCBI Taxonomy" id="692275"/>
    <lineage>
        <taxon>Eukaryota</taxon>
        <taxon>Fungi</taxon>
        <taxon>Dikarya</taxon>
        <taxon>Ascomycota</taxon>
        <taxon>Pezizomycotina</taxon>
        <taxon>Dothideomycetes</taxon>
        <taxon>Dothideomycetidae</taxon>
        <taxon>Mycosphaerellales</taxon>
        <taxon>Mycosphaerellaceae</taxon>
        <taxon>Sphaerulina</taxon>
    </lineage>
</organism>
<feature type="compositionally biased region" description="Polar residues" evidence="3">
    <location>
        <begin position="508"/>
        <end position="519"/>
    </location>
</feature>
<evidence type="ECO:0000313" key="6">
    <source>
        <dbReference type="EMBL" id="EMF13784.1"/>
    </source>
</evidence>
<accession>M3D7D1</accession>